<evidence type="ECO:0000313" key="2">
    <source>
        <dbReference type="EMBL" id="SEH54495.1"/>
    </source>
</evidence>
<dbReference type="EMBL" id="LT629971">
    <property type="protein sequence ID" value="SEH54495.1"/>
    <property type="molecule type" value="Genomic_DNA"/>
</dbReference>
<name>A0A1H6J698_MYCRU</name>
<protein>
    <submittedName>
        <fullName evidence="2">Uncharacterized protein</fullName>
    </submittedName>
</protein>
<dbReference type="STRING" id="370526.SAMN04489835_1248"/>
<proteinExistence type="predicted"/>
<organism evidence="2 3">
    <name type="scientific">Mycolicibacterium rutilum</name>
    <name type="common">Mycobacterium rutilum</name>
    <dbReference type="NCBI Taxonomy" id="370526"/>
    <lineage>
        <taxon>Bacteria</taxon>
        <taxon>Bacillati</taxon>
        <taxon>Actinomycetota</taxon>
        <taxon>Actinomycetes</taxon>
        <taxon>Mycobacteriales</taxon>
        <taxon>Mycobacteriaceae</taxon>
        <taxon>Mycolicibacterium</taxon>
    </lineage>
</organism>
<gene>
    <name evidence="2" type="ORF">SAMN04489835_1248</name>
</gene>
<accession>A0A1H6J698</accession>
<reference evidence="3" key="1">
    <citation type="submission" date="2016-10" db="EMBL/GenBank/DDBJ databases">
        <authorList>
            <person name="Varghese N."/>
            <person name="Submissions S."/>
        </authorList>
    </citation>
    <scope>NUCLEOTIDE SEQUENCE [LARGE SCALE GENOMIC DNA]</scope>
    <source>
        <strain evidence="3">DSM 45405</strain>
    </source>
</reference>
<keyword evidence="3" id="KW-1185">Reference proteome</keyword>
<feature type="region of interest" description="Disordered" evidence="1">
    <location>
        <begin position="26"/>
        <end position="55"/>
    </location>
</feature>
<evidence type="ECO:0000313" key="3">
    <source>
        <dbReference type="Proteomes" id="UP000182915"/>
    </source>
</evidence>
<evidence type="ECO:0000256" key="1">
    <source>
        <dbReference type="SAM" id="MobiDB-lite"/>
    </source>
</evidence>
<sequence length="55" mass="5962">MNPAPNAPVTRCLCGRAIEGMIPATEAAVDAQESPSTERRAAPSMRLMRPHLERC</sequence>
<dbReference type="RefSeq" id="WP_157897610.1">
    <property type="nucleotide sequence ID" value="NZ_LT629971.1"/>
</dbReference>
<dbReference type="AlphaFoldDB" id="A0A1H6J698"/>
<dbReference type="Proteomes" id="UP000182915">
    <property type="component" value="Chromosome I"/>
</dbReference>